<name>X1H4V9_9ZZZZ</name>
<proteinExistence type="predicted"/>
<reference evidence="2" key="1">
    <citation type="journal article" date="2014" name="Front. Microbiol.">
        <title>High frequency of phylogenetically diverse reductive dehalogenase-homologous genes in deep subseafloor sedimentary metagenomes.</title>
        <authorList>
            <person name="Kawai M."/>
            <person name="Futagami T."/>
            <person name="Toyoda A."/>
            <person name="Takaki Y."/>
            <person name="Nishi S."/>
            <person name="Hori S."/>
            <person name="Arai W."/>
            <person name="Tsubouchi T."/>
            <person name="Morono Y."/>
            <person name="Uchiyama I."/>
            <person name="Ito T."/>
            <person name="Fujiyama A."/>
            <person name="Inagaki F."/>
            <person name="Takami H."/>
        </authorList>
    </citation>
    <scope>NUCLEOTIDE SEQUENCE</scope>
    <source>
        <strain evidence="2">Expedition CK06-06</strain>
    </source>
</reference>
<sequence>MADIDIGAAAIGREATASLTSFTVVGAENPADGDGWITSCEIWLESKISTVDVWVGTFSASGNDLTCRDSESIGDIAVGSKQTVSGLDITVMTGDYLGTHDKSGLYPAIEKDNSGDGYWSYTGECIDPSDSQTFTLIANRTISLYGEGSTEPPVTEKTSSDAGSGVDAYVSLETPQAKASSDIGSGVEGTPVQSAILAGSEAG</sequence>
<organism evidence="2">
    <name type="scientific">marine sediment metagenome</name>
    <dbReference type="NCBI Taxonomy" id="412755"/>
    <lineage>
        <taxon>unclassified sequences</taxon>
        <taxon>metagenomes</taxon>
        <taxon>ecological metagenomes</taxon>
    </lineage>
</organism>
<evidence type="ECO:0000313" key="2">
    <source>
        <dbReference type="EMBL" id="GAH64432.1"/>
    </source>
</evidence>
<protein>
    <submittedName>
        <fullName evidence="2">Uncharacterized protein</fullName>
    </submittedName>
</protein>
<dbReference type="AlphaFoldDB" id="X1H4V9"/>
<gene>
    <name evidence="2" type="ORF">S03H2_46526</name>
</gene>
<feature type="region of interest" description="Disordered" evidence="1">
    <location>
        <begin position="146"/>
        <end position="165"/>
    </location>
</feature>
<accession>X1H4V9</accession>
<comment type="caution">
    <text evidence="2">The sequence shown here is derived from an EMBL/GenBank/DDBJ whole genome shotgun (WGS) entry which is preliminary data.</text>
</comment>
<feature type="non-terminal residue" evidence="2">
    <location>
        <position position="203"/>
    </location>
</feature>
<dbReference type="EMBL" id="BARU01029219">
    <property type="protein sequence ID" value="GAH64432.1"/>
    <property type="molecule type" value="Genomic_DNA"/>
</dbReference>
<evidence type="ECO:0000256" key="1">
    <source>
        <dbReference type="SAM" id="MobiDB-lite"/>
    </source>
</evidence>